<comment type="caution">
    <text evidence="2">The sequence shown here is derived from an EMBL/GenBank/DDBJ whole genome shotgun (WGS) entry which is preliminary data.</text>
</comment>
<evidence type="ECO:0000256" key="1">
    <source>
        <dbReference type="SAM" id="Phobius"/>
    </source>
</evidence>
<name>A0AAV4U9X6_CAEEX</name>
<keyword evidence="1" id="KW-0472">Membrane</keyword>
<dbReference type="AlphaFoldDB" id="A0AAV4U9X6"/>
<keyword evidence="3" id="KW-1185">Reference proteome</keyword>
<dbReference type="EMBL" id="BPLR01012514">
    <property type="protein sequence ID" value="GIY54420.1"/>
    <property type="molecule type" value="Genomic_DNA"/>
</dbReference>
<organism evidence="2 3">
    <name type="scientific">Caerostris extrusa</name>
    <name type="common">Bark spider</name>
    <name type="synonym">Caerostris bankana</name>
    <dbReference type="NCBI Taxonomy" id="172846"/>
    <lineage>
        <taxon>Eukaryota</taxon>
        <taxon>Metazoa</taxon>
        <taxon>Ecdysozoa</taxon>
        <taxon>Arthropoda</taxon>
        <taxon>Chelicerata</taxon>
        <taxon>Arachnida</taxon>
        <taxon>Araneae</taxon>
        <taxon>Araneomorphae</taxon>
        <taxon>Entelegynae</taxon>
        <taxon>Araneoidea</taxon>
        <taxon>Araneidae</taxon>
        <taxon>Caerostris</taxon>
    </lineage>
</organism>
<feature type="transmembrane region" description="Helical" evidence="1">
    <location>
        <begin position="20"/>
        <end position="41"/>
    </location>
</feature>
<keyword evidence="1" id="KW-1133">Transmembrane helix</keyword>
<keyword evidence="1" id="KW-0812">Transmembrane</keyword>
<reference evidence="2 3" key="1">
    <citation type="submission" date="2021-06" db="EMBL/GenBank/DDBJ databases">
        <title>Caerostris extrusa draft genome.</title>
        <authorList>
            <person name="Kono N."/>
            <person name="Arakawa K."/>
        </authorList>
    </citation>
    <scope>NUCLEOTIDE SEQUENCE [LARGE SCALE GENOMIC DNA]</scope>
</reference>
<proteinExistence type="predicted"/>
<dbReference type="Proteomes" id="UP001054945">
    <property type="component" value="Unassembled WGS sequence"/>
</dbReference>
<evidence type="ECO:0000313" key="3">
    <source>
        <dbReference type="Proteomes" id="UP001054945"/>
    </source>
</evidence>
<sequence length="103" mass="11466">MTFSELRKSPFLNFGYISSIFSTVPGFGVGSFGVSSGGLLLTKEGFESNQKICEHIWGLVLSYLKTANKKTRTHLQIVRDSIPQHHTRGCLNLLNKIKLAKLI</sequence>
<evidence type="ECO:0000313" key="2">
    <source>
        <dbReference type="EMBL" id="GIY54420.1"/>
    </source>
</evidence>
<gene>
    <name evidence="2" type="ORF">CEXT_666941</name>
</gene>
<protein>
    <submittedName>
        <fullName evidence="2">Uncharacterized protein</fullName>
    </submittedName>
</protein>
<accession>A0AAV4U9X6</accession>